<name>A0ABR2GTX1_9EUKA</name>
<dbReference type="SUPFAM" id="SSF48403">
    <property type="entry name" value="Ankyrin repeat"/>
    <property type="match status" value="2"/>
</dbReference>
<evidence type="ECO:0000313" key="5">
    <source>
        <dbReference type="Proteomes" id="UP001470230"/>
    </source>
</evidence>
<keyword evidence="2 3" id="KW-0040">ANK repeat</keyword>
<dbReference type="PROSITE" id="PS50088">
    <property type="entry name" value="ANK_REPEAT"/>
    <property type="match status" value="2"/>
</dbReference>
<evidence type="ECO:0000313" key="4">
    <source>
        <dbReference type="EMBL" id="KAK8836792.1"/>
    </source>
</evidence>
<proteinExistence type="predicted"/>
<dbReference type="PANTHER" id="PTHR24123">
    <property type="entry name" value="ANKYRIN REPEAT-CONTAINING"/>
    <property type="match status" value="1"/>
</dbReference>
<dbReference type="PANTHER" id="PTHR24123:SF33">
    <property type="entry name" value="PROTEIN HOS4"/>
    <property type="match status" value="1"/>
</dbReference>
<reference evidence="4 5" key="1">
    <citation type="submission" date="2024-04" db="EMBL/GenBank/DDBJ databases">
        <title>Tritrichomonas musculus Genome.</title>
        <authorList>
            <person name="Alves-Ferreira E."/>
            <person name="Grigg M."/>
            <person name="Lorenzi H."/>
            <person name="Galac M."/>
        </authorList>
    </citation>
    <scope>NUCLEOTIDE SEQUENCE [LARGE SCALE GENOMIC DNA]</scope>
    <source>
        <strain evidence="4 5">EAF2021</strain>
    </source>
</reference>
<evidence type="ECO:0000256" key="3">
    <source>
        <dbReference type="PROSITE-ProRule" id="PRU00023"/>
    </source>
</evidence>
<dbReference type="Gene3D" id="1.25.40.20">
    <property type="entry name" value="Ankyrin repeat-containing domain"/>
    <property type="match status" value="5"/>
</dbReference>
<evidence type="ECO:0000256" key="2">
    <source>
        <dbReference type="ARBA" id="ARBA00023043"/>
    </source>
</evidence>
<organism evidence="4 5">
    <name type="scientific">Tritrichomonas musculus</name>
    <dbReference type="NCBI Taxonomy" id="1915356"/>
    <lineage>
        <taxon>Eukaryota</taxon>
        <taxon>Metamonada</taxon>
        <taxon>Parabasalia</taxon>
        <taxon>Tritrichomonadida</taxon>
        <taxon>Tritrichomonadidae</taxon>
        <taxon>Tritrichomonas</taxon>
    </lineage>
</organism>
<dbReference type="Pfam" id="PF12796">
    <property type="entry name" value="Ank_2"/>
    <property type="match status" value="4"/>
</dbReference>
<sequence>MNTQEFLNQMKEIQNQLLIFIESETDEKESYDDFVTLLENHKIQDNQYRLKSFLHLLSKITDHYHTKDFYSKIDQILLYIKKDIPKFFTNYEIFQIFKSNKRILLFLIEEQLLIINKSIAKIISNDQFRLSNYHLYFWPEIKSFLPQEETFELPQYFYINRKNGENEDYICQLIQKDLVEDFIAYTTKTNISLLNTKIKPSIYETNNFLLQNKPTLIEYSAFYGSIQIFRYLFMNNVELKPILWLYSIHSNNADIIHFLEEKKVKYMNECLLESIKCHHINITNFLLANYSKNEERDSESIFLPSLEFYNFNFIQDELIDQVMYFIGFCMFDYFIFVDSLLKTGDIVVKSKISSALVHAVEAENIEIVKLLLKCSKIDVNHSFVSKNHKKTIGKNALCAAVEKENIDIIKLLLENEKINPNIAMIEKDINTKSESIKEKTPLHIAIQNKNLEIIKLLLSLKSININAMYYHKIAFSITCFIEEKKSVLQYTIKYGNIEIIKLLLSYPKLDLNLSSKYLSDDIYQMTSTIETPLHFAIEHSHFEIVELLLSCKKIDINRQYNYRYYSKANDQINNFARFSEEEEEKTALHIAIQKENIEIIKLLFSNELLDCNLPLRCKRNDVTEFKTPLQIAVENENYDIVQLLMNCDKIDPNITGKLYFVYKDRDEDKEVEKTILHTAIEKDNIDIFQLLISYDSLDVNQTSFYKYYKKHFSFVHQIITEMTPLYIAINDFNLKIIEVLLSSKNIDVNTKSRLKKIVPKEKNIIKEETALNLAIEKQNMSIIQLLLSCKNIDLKAISKYKFDKNAEQEKTPFILAVQAGNNEIINLLNSV</sequence>
<evidence type="ECO:0008006" key="6">
    <source>
        <dbReference type="Google" id="ProtNLM"/>
    </source>
</evidence>
<keyword evidence="1" id="KW-0677">Repeat</keyword>
<keyword evidence="5" id="KW-1185">Reference proteome</keyword>
<gene>
    <name evidence="4" type="ORF">M9Y10_037314</name>
</gene>
<dbReference type="PROSITE" id="PS50297">
    <property type="entry name" value="ANK_REP_REGION"/>
    <property type="match status" value="2"/>
</dbReference>
<comment type="caution">
    <text evidence="4">The sequence shown here is derived from an EMBL/GenBank/DDBJ whole genome shotgun (WGS) entry which is preliminary data.</text>
</comment>
<dbReference type="Proteomes" id="UP001470230">
    <property type="component" value="Unassembled WGS sequence"/>
</dbReference>
<dbReference type="InterPro" id="IPR051165">
    <property type="entry name" value="Multifunctional_ANK_Repeat"/>
</dbReference>
<accession>A0ABR2GTX1</accession>
<evidence type="ECO:0000256" key="1">
    <source>
        <dbReference type="ARBA" id="ARBA00022737"/>
    </source>
</evidence>
<dbReference type="InterPro" id="IPR002110">
    <property type="entry name" value="Ankyrin_rpt"/>
</dbReference>
<protein>
    <recommendedName>
        <fullName evidence="6">DUF3447 domain-containing protein</fullName>
    </recommendedName>
</protein>
<dbReference type="InterPro" id="IPR036770">
    <property type="entry name" value="Ankyrin_rpt-contain_sf"/>
</dbReference>
<feature type="repeat" description="ANK" evidence="3">
    <location>
        <begin position="528"/>
        <end position="550"/>
    </location>
</feature>
<dbReference type="SMART" id="SM00248">
    <property type="entry name" value="ANK"/>
    <property type="match status" value="11"/>
</dbReference>
<dbReference type="EMBL" id="JAPFFF010000063">
    <property type="protein sequence ID" value="KAK8836792.1"/>
    <property type="molecule type" value="Genomic_DNA"/>
</dbReference>
<feature type="repeat" description="ANK" evidence="3">
    <location>
        <begin position="437"/>
        <end position="459"/>
    </location>
</feature>